<protein>
    <submittedName>
        <fullName evidence="1">Uncharacterized protein</fullName>
    </submittedName>
</protein>
<evidence type="ECO:0000313" key="2">
    <source>
        <dbReference type="Proteomes" id="UP000702209"/>
    </source>
</evidence>
<sequence>MNPTVPADVLDRWRAQPCTNPVIENIEHARFALTNHAAHCCDQFLAALGHGTTVCG</sequence>
<gene>
    <name evidence="1" type="ORF">IU459_08625</name>
</gene>
<accession>A0ABS0CLT7</accession>
<organism evidence="1 2">
    <name type="scientific">Nocardia amamiensis</name>
    <dbReference type="NCBI Taxonomy" id="404578"/>
    <lineage>
        <taxon>Bacteria</taxon>
        <taxon>Bacillati</taxon>
        <taxon>Actinomycetota</taxon>
        <taxon>Actinomycetes</taxon>
        <taxon>Mycobacteriales</taxon>
        <taxon>Nocardiaceae</taxon>
        <taxon>Nocardia</taxon>
    </lineage>
</organism>
<keyword evidence="2" id="KW-1185">Reference proteome</keyword>
<name>A0ABS0CLT7_9NOCA</name>
<comment type="caution">
    <text evidence="1">The sequence shown here is derived from an EMBL/GenBank/DDBJ whole genome shotgun (WGS) entry which is preliminary data.</text>
</comment>
<dbReference type="Proteomes" id="UP000702209">
    <property type="component" value="Unassembled WGS sequence"/>
</dbReference>
<reference evidence="1 2" key="1">
    <citation type="submission" date="2020-10" db="EMBL/GenBank/DDBJ databases">
        <title>Identification of Nocardia species via Next-generation sequencing and recognition of intraspecies genetic diversity.</title>
        <authorList>
            <person name="Li P."/>
            <person name="Li P."/>
            <person name="Lu B."/>
        </authorList>
    </citation>
    <scope>NUCLEOTIDE SEQUENCE [LARGE SCALE GENOMIC DNA]</scope>
    <source>
        <strain evidence="1 2">BJ06-0157</strain>
    </source>
</reference>
<dbReference type="EMBL" id="JADLQX010000005">
    <property type="protein sequence ID" value="MBF6297608.1"/>
    <property type="molecule type" value="Genomic_DNA"/>
</dbReference>
<evidence type="ECO:0000313" key="1">
    <source>
        <dbReference type="EMBL" id="MBF6297608.1"/>
    </source>
</evidence>
<dbReference type="RefSeq" id="WP_195128959.1">
    <property type="nucleotide sequence ID" value="NZ_JADLQX010000005.1"/>
</dbReference>
<proteinExistence type="predicted"/>